<feature type="region of interest" description="Disordered" evidence="11">
    <location>
        <begin position="519"/>
        <end position="630"/>
    </location>
</feature>
<reference evidence="14 16" key="2">
    <citation type="journal article" date="2013" name="Nature">
        <title>Insights into bilaterian evolution from three spiralian genomes.</title>
        <authorList>
            <person name="Simakov O."/>
            <person name="Marletaz F."/>
            <person name="Cho S.J."/>
            <person name="Edsinger-Gonzales E."/>
            <person name="Havlak P."/>
            <person name="Hellsten U."/>
            <person name="Kuo D.H."/>
            <person name="Larsson T."/>
            <person name="Lv J."/>
            <person name="Arendt D."/>
            <person name="Savage R."/>
            <person name="Osoegawa K."/>
            <person name="de Jong P."/>
            <person name="Grimwood J."/>
            <person name="Chapman J.A."/>
            <person name="Shapiro H."/>
            <person name="Aerts A."/>
            <person name="Otillar R.P."/>
            <person name="Terry A.Y."/>
            <person name="Boore J.L."/>
            <person name="Grigoriev I.V."/>
            <person name="Lindberg D.R."/>
            <person name="Seaver E.C."/>
            <person name="Weisblat D.A."/>
            <person name="Putnam N.H."/>
            <person name="Rokhsar D.S."/>
        </authorList>
    </citation>
    <scope>NUCLEOTIDE SEQUENCE</scope>
    <source>
        <strain evidence="14 16">I ESC-2004</strain>
    </source>
</reference>
<dbReference type="PROSITE" id="PS51119">
    <property type="entry name" value="TAFH"/>
    <property type="match status" value="1"/>
</dbReference>
<dbReference type="SUPFAM" id="SSF144232">
    <property type="entry name" value="HIT/MYND zinc finger-like"/>
    <property type="match status" value="1"/>
</dbReference>
<dbReference type="GO" id="GO:0006351">
    <property type="term" value="P:DNA-templated transcription"/>
    <property type="evidence" value="ECO:0007669"/>
    <property type="project" value="InterPro"/>
</dbReference>
<keyword evidence="5" id="KW-0862">Zinc</keyword>
<feature type="region of interest" description="Disordered" evidence="11">
    <location>
        <begin position="75"/>
        <end position="110"/>
    </location>
</feature>
<dbReference type="EMBL" id="AMQN01001604">
    <property type="status" value="NOT_ANNOTATED_CDS"/>
    <property type="molecule type" value="Genomic_DNA"/>
</dbReference>
<dbReference type="InterPro" id="IPR014896">
    <property type="entry name" value="NHR2"/>
</dbReference>
<dbReference type="AlphaFoldDB" id="R7U8H8"/>
<comment type="subcellular location">
    <subcellularLocation>
        <location evidence="1">Nucleus</location>
    </subcellularLocation>
</comment>
<feature type="compositionally biased region" description="Low complexity" evidence="11">
    <location>
        <begin position="547"/>
        <end position="569"/>
    </location>
</feature>
<gene>
    <name evidence="14" type="ORF">CAPTEDRAFT_223427</name>
</gene>
<evidence type="ECO:0000313" key="15">
    <source>
        <dbReference type="EnsemblMetazoa" id="CapteP223427"/>
    </source>
</evidence>
<reference evidence="16" key="1">
    <citation type="submission" date="2012-12" db="EMBL/GenBank/DDBJ databases">
        <authorList>
            <person name="Hellsten U."/>
            <person name="Grimwood J."/>
            <person name="Chapman J.A."/>
            <person name="Shapiro H."/>
            <person name="Aerts A."/>
            <person name="Otillar R.P."/>
            <person name="Terry A.Y."/>
            <person name="Boore J.L."/>
            <person name="Simakov O."/>
            <person name="Marletaz F."/>
            <person name="Cho S.-J."/>
            <person name="Edsinger-Gonzales E."/>
            <person name="Havlak P."/>
            <person name="Kuo D.-H."/>
            <person name="Larsson T."/>
            <person name="Lv J."/>
            <person name="Arendt D."/>
            <person name="Savage R."/>
            <person name="Osoegawa K."/>
            <person name="de Jong P."/>
            <person name="Lindberg D.R."/>
            <person name="Seaver E.C."/>
            <person name="Weisblat D.A."/>
            <person name="Putnam N.H."/>
            <person name="Grigoriev I.V."/>
            <person name="Rokhsar D.S."/>
        </authorList>
    </citation>
    <scope>NUCLEOTIDE SEQUENCE</scope>
    <source>
        <strain evidence="16">I ESC-2004</strain>
    </source>
</reference>
<evidence type="ECO:0000256" key="1">
    <source>
        <dbReference type="ARBA" id="ARBA00004123"/>
    </source>
</evidence>
<keyword evidence="8" id="KW-0539">Nucleus</keyword>
<dbReference type="InterPro" id="IPR002893">
    <property type="entry name" value="Znf_MYND"/>
</dbReference>
<dbReference type="OrthoDB" id="8872930at2759"/>
<evidence type="ECO:0000256" key="3">
    <source>
        <dbReference type="ARBA" id="ARBA00022723"/>
    </source>
</evidence>
<reference evidence="15" key="3">
    <citation type="submission" date="2015-06" db="UniProtKB">
        <authorList>
            <consortium name="EnsemblMetazoa"/>
        </authorList>
    </citation>
    <scope>IDENTIFICATION</scope>
</reference>
<feature type="coiled-coil region" evidence="10">
    <location>
        <begin position="408"/>
        <end position="443"/>
    </location>
</feature>
<dbReference type="EnsemblMetazoa" id="CapteT223427">
    <property type="protein sequence ID" value="CapteP223427"/>
    <property type="gene ID" value="CapteG223427"/>
</dbReference>
<dbReference type="InterPro" id="IPR037249">
    <property type="entry name" value="TAFH/NHR1_dom_sf"/>
</dbReference>
<keyword evidence="16" id="KW-1185">Reference proteome</keyword>
<keyword evidence="6" id="KW-0805">Transcription regulation</keyword>
<evidence type="ECO:0000259" key="13">
    <source>
        <dbReference type="PROSITE" id="PS51119"/>
    </source>
</evidence>
<dbReference type="HOGENOM" id="CLU_022077_2_0_1"/>
<dbReference type="InterPro" id="IPR003894">
    <property type="entry name" value="TAFH_NHR1"/>
</dbReference>
<feature type="compositionally biased region" description="Polar residues" evidence="11">
    <location>
        <begin position="93"/>
        <end position="109"/>
    </location>
</feature>
<dbReference type="Proteomes" id="UP000014760">
    <property type="component" value="Unassembled WGS sequence"/>
</dbReference>
<dbReference type="PANTHER" id="PTHR10379">
    <property type="entry name" value="MTG8 ETO EIGHT TWENTY ONE PROTEIN"/>
    <property type="match status" value="1"/>
</dbReference>
<dbReference type="Gene3D" id="1.20.120.1110">
    <property type="entry name" value="TAFH/NHR1 domain"/>
    <property type="match status" value="1"/>
</dbReference>
<dbReference type="SMART" id="SM00549">
    <property type="entry name" value="TAFH"/>
    <property type="match status" value="1"/>
</dbReference>
<dbReference type="GO" id="GO:0005634">
    <property type="term" value="C:nucleus"/>
    <property type="evidence" value="ECO:0007669"/>
    <property type="project" value="UniProtKB-SubCell"/>
</dbReference>
<keyword evidence="2" id="KW-0678">Repressor</keyword>
<evidence type="ECO:0000256" key="5">
    <source>
        <dbReference type="ARBA" id="ARBA00022833"/>
    </source>
</evidence>
<feature type="region of interest" description="Disordered" evidence="11">
    <location>
        <begin position="377"/>
        <end position="397"/>
    </location>
</feature>
<dbReference type="PROSITE" id="PS01360">
    <property type="entry name" value="ZF_MYND_1"/>
    <property type="match status" value="1"/>
</dbReference>
<dbReference type="PROSITE" id="PS50865">
    <property type="entry name" value="ZF_MYND_2"/>
    <property type="match status" value="1"/>
</dbReference>
<evidence type="ECO:0000256" key="8">
    <source>
        <dbReference type="ARBA" id="ARBA00023242"/>
    </source>
</evidence>
<accession>R7U8H8</accession>
<dbReference type="FunFam" id="6.10.140.2220:FF:000001">
    <property type="entry name" value="CBFA2/RUNX1 translocation partner 3"/>
    <property type="match status" value="1"/>
</dbReference>
<evidence type="ECO:0000313" key="16">
    <source>
        <dbReference type="Proteomes" id="UP000014760"/>
    </source>
</evidence>
<feature type="compositionally biased region" description="Low complexity" evidence="11">
    <location>
        <begin position="599"/>
        <end position="612"/>
    </location>
</feature>
<evidence type="ECO:0008006" key="17">
    <source>
        <dbReference type="Google" id="ProtNLM"/>
    </source>
</evidence>
<dbReference type="FunCoup" id="R7U8H8">
    <property type="interactions" value="264"/>
</dbReference>
<feature type="domain" description="MYND-type" evidence="12">
    <location>
        <begin position="477"/>
        <end position="513"/>
    </location>
</feature>
<feature type="compositionally biased region" description="Gly residues" evidence="11">
    <location>
        <begin position="280"/>
        <end position="293"/>
    </location>
</feature>
<feature type="domain" description="TAFH" evidence="13">
    <location>
        <begin position="116"/>
        <end position="211"/>
    </location>
</feature>
<protein>
    <recommendedName>
        <fullName evidence="17">MYND-type domain-containing protein</fullName>
    </recommendedName>
</protein>
<feature type="compositionally biased region" description="Polar residues" evidence="11">
    <location>
        <begin position="519"/>
        <end position="535"/>
    </location>
</feature>
<evidence type="ECO:0000256" key="11">
    <source>
        <dbReference type="SAM" id="MobiDB-lite"/>
    </source>
</evidence>
<evidence type="ECO:0000259" key="12">
    <source>
        <dbReference type="PROSITE" id="PS50865"/>
    </source>
</evidence>
<evidence type="ECO:0000256" key="4">
    <source>
        <dbReference type="ARBA" id="ARBA00022771"/>
    </source>
</evidence>
<dbReference type="Pfam" id="PF01753">
    <property type="entry name" value="zf-MYND"/>
    <property type="match status" value="1"/>
</dbReference>
<feature type="compositionally biased region" description="Basic and acidic residues" evidence="11">
    <location>
        <begin position="295"/>
        <end position="318"/>
    </location>
</feature>
<keyword evidence="10" id="KW-0175">Coiled coil</keyword>
<feature type="compositionally biased region" description="Basic and acidic residues" evidence="11">
    <location>
        <begin position="231"/>
        <end position="250"/>
    </location>
</feature>
<feature type="region of interest" description="Disordered" evidence="11">
    <location>
        <begin position="224"/>
        <end position="318"/>
    </location>
</feature>
<dbReference type="PANTHER" id="PTHR10379:SF14">
    <property type="entry name" value="NERVY, ISOFORM D"/>
    <property type="match status" value="1"/>
</dbReference>
<dbReference type="Gene3D" id="6.10.140.2220">
    <property type="match status" value="1"/>
</dbReference>
<dbReference type="Gene3D" id="6.10.250.230">
    <property type="match status" value="1"/>
</dbReference>
<evidence type="ECO:0000256" key="7">
    <source>
        <dbReference type="ARBA" id="ARBA00023163"/>
    </source>
</evidence>
<dbReference type="GO" id="GO:0008270">
    <property type="term" value="F:zinc ion binding"/>
    <property type="evidence" value="ECO:0007669"/>
    <property type="project" value="UniProtKB-KW"/>
</dbReference>
<keyword evidence="3" id="KW-0479">Metal-binding</keyword>
<dbReference type="PRINTS" id="PR01875">
    <property type="entry name" value="ETOFAMILY"/>
</dbReference>
<dbReference type="GO" id="GO:0003714">
    <property type="term" value="F:transcription corepressor activity"/>
    <property type="evidence" value="ECO:0007669"/>
    <property type="project" value="InterPro"/>
</dbReference>
<evidence type="ECO:0000256" key="6">
    <source>
        <dbReference type="ARBA" id="ARBA00023015"/>
    </source>
</evidence>
<dbReference type="STRING" id="283909.R7U8H8"/>
<evidence type="ECO:0000256" key="10">
    <source>
        <dbReference type="SAM" id="Coils"/>
    </source>
</evidence>
<dbReference type="InterPro" id="IPR013289">
    <property type="entry name" value="CBFA2T1/2/3"/>
</dbReference>
<proteinExistence type="predicted"/>
<keyword evidence="4 9" id="KW-0863">Zinc-finger</keyword>
<evidence type="ECO:0000313" key="14">
    <source>
        <dbReference type="EMBL" id="ELU02685.1"/>
    </source>
</evidence>
<organism evidence="14">
    <name type="scientific">Capitella teleta</name>
    <name type="common">Polychaete worm</name>
    <dbReference type="NCBI Taxonomy" id="283909"/>
    <lineage>
        <taxon>Eukaryota</taxon>
        <taxon>Metazoa</taxon>
        <taxon>Spiralia</taxon>
        <taxon>Lophotrochozoa</taxon>
        <taxon>Annelida</taxon>
        <taxon>Polychaeta</taxon>
        <taxon>Sedentaria</taxon>
        <taxon>Scolecida</taxon>
        <taxon>Capitellidae</taxon>
        <taxon>Capitella</taxon>
    </lineage>
</organism>
<dbReference type="OMA" id="RASDPFY"/>
<dbReference type="FunFam" id="1.20.120.1110:FF:000001">
    <property type="entry name" value="RUNX1 translocation partner 1"/>
    <property type="match status" value="1"/>
</dbReference>
<keyword evidence="7" id="KW-0804">Transcription</keyword>
<sequence>MSELRPVGSTPEAVAHAAKPKPLICLRDLSNYRDSGCVMPDSPDTKPFIQVPALSAPSLSGMPPINARPLSTGSTFSGNYGMTGAHSPPPSINGRTPSPSMGGSNSGQQLPPACGARQLSKLKRFLTTLQQFGSDISPEIGDRVRSLVLSLVNSHMSIEEFHAKLQEATNFPLRPFVIPFLKANLPLLQRELLHCARLAKQSPQQYLTHNERILFDPSHSPLDLINTEFNENGKRPTPERTKENGLDLHTDQPPPAKRPLTVSPSSSSRVSPSTPSFGSSGSGGAFSHLGGGSLRLEDISLSREMREREHSERERIERQERDRRFSFGGYSRNEMEQLDRVEEDWKNIEHMLHCIVGMVEKCKRALASLQEKTQRDREEFSIWSHRHDSDGKKREGLGLRDDRVSDVKRRAEEAVNEVKRQAVSELQKAVSAAEAKANDLVTAERSKMDRAISDVKKQAQEELLAALHRQEESAESCWNCGRKASETCSGCNVARYCGHFCQHKDWETHHKVCGQGIQAVSHSRSGRSQKNSSVASVPEPMEKVKKSPALPSLPSNSATPVSSSPSIAPLTPLPVGSPTRITSPDVALPVVAAGSPVDSTSAPSPVGSTSSSKGEASPPVTDNIKVEQQC</sequence>
<dbReference type="EMBL" id="KB303857">
    <property type="protein sequence ID" value="ELU02685.1"/>
    <property type="molecule type" value="Genomic_DNA"/>
</dbReference>
<evidence type="ECO:0000256" key="2">
    <source>
        <dbReference type="ARBA" id="ARBA00022491"/>
    </source>
</evidence>
<dbReference type="Pfam" id="PF08788">
    <property type="entry name" value="NHR2"/>
    <property type="match status" value="1"/>
</dbReference>
<feature type="compositionally biased region" description="Low complexity" evidence="11">
    <location>
        <begin position="258"/>
        <end position="279"/>
    </location>
</feature>
<evidence type="ECO:0000256" key="9">
    <source>
        <dbReference type="PROSITE-ProRule" id="PRU00134"/>
    </source>
</evidence>
<dbReference type="Pfam" id="PF07531">
    <property type="entry name" value="TAFH"/>
    <property type="match status" value="1"/>
</dbReference>
<name>R7U8H8_CAPTE</name>
<dbReference type="SUPFAM" id="SSF158553">
    <property type="entry name" value="TAFH domain-like"/>
    <property type="match status" value="1"/>
</dbReference>